<proteinExistence type="predicted"/>
<reference evidence="1 2" key="1">
    <citation type="journal article" date="2023" name="Nucleic Acids Res.">
        <title>The hologenome of Daphnia magna reveals possible DNA methylation and microbiome-mediated evolution of the host genome.</title>
        <authorList>
            <person name="Chaturvedi A."/>
            <person name="Li X."/>
            <person name="Dhandapani V."/>
            <person name="Marshall H."/>
            <person name="Kissane S."/>
            <person name="Cuenca-Cambronero M."/>
            <person name="Asole G."/>
            <person name="Calvet F."/>
            <person name="Ruiz-Romero M."/>
            <person name="Marangio P."/>
            <person name="Guigo R."/>
            <person name="Rago D."/>
            <person name="Mirbahai L."/>
            <person name="Eastwood N."/>
            <person name="Colbourne J.K."/>
            <person name="Zhou J."/>
            <person name="Mallon E."/>
            <person name="Orsini L."/>
        </authorList>
    </citation>
    <scope>NUCLEOTIDE SEQUENCE [LARGE SCALE GENOMIC DNA]</scope>
    <source>
        <strain evidence="1">LRV0_1</strain>
    </source>
</reference>
<gene>
    <name evidence="1" type="ORF">OUZ56_029051</name>
</gene>
<evidence type="ECO:0000313" key="2">
    <source>
        <dbReference type="Proteomes" id="UP001234178"/>
    </source>
</evidence>
<accession>A0ABR0B665</accession>
<protein>
    <submittedName>
        <fullName evidence="1">Uncharacterized protein</fullName>
    </submittedName>
</protein>
<dbReference type="Proteomes" id="UP001234178">
    <property type="component" value="Unassembled WGS sequence"/>
</dbReference>
<name>A0ABR0B665_9CRUS</name>
<comment type="caution">
    <text evidence="1">The sequence shown here is derived from an EMBL/GenBank/DDBJ whole genome shotgun (WGS) entry which is preliminary data.</text>
</comment>
<evidence type="ECO:0000313" key="1">
    <source>
        <dbReference type="EMBL" id="KAK4037007.1"/>
    </source>
</evidence>
<dbReference type="EMBL" id="JAOYFB010000040">
    <property type="protein sequence ID" value="KAK4037007.1"/>
    <property type="molecule type" value="Genomic_DNA"/>
</dbReference>
<sequence length="81" mass="9127">MLNNLLDDRRKDRTALIICDHQSATMKNSKAKSFTPSHLLEEEAPGSGLNAQLMPTSIILDISPHSDFHLNGFIFRNKHIN</sequence>
<keyword evidence="2" id="KW-1185">Reference proteome</keyword>
<organism evidence="1 2">
    <name type="scientific">Daphnia magna</name>
    <dbReference type="NCBI Taxonomy" id="35525"/>
    <lineage>
        <taxon>Eukaryota</taxon>
        <taxon>Metazoa</taxon>
        <taxon>Ecdysozoa</taxon>
        <taxon>Arthropoda</taxon>
        <taxon>Crustacea</taxon>
        <taxon>Branchiopoda</taxon>
        <taxon>Diplostraca</taxon>
        <taxon>Cladocera</taxon>
        <taxon>Anomopoda</taxon>
        <taxon>Daphniidae</taxon>
        <taxon>Daphnia</taxon>
    </lineage>
</organism>